<dbReference type="InterPro" id="IPR051311">
    <property type="entry name" value="DedA_domain"/>
</dbReference>
<gene>
    <name evidence="8" type="ORF">B6F84_13210</name>
</gene>
<feature type="domain" description="VTT" evidence="7">
    <location>
        <begin position="26"/>
        <end position="152"/>
    </location>
</feature>
<proteinExistence type="predicted"/>
<evidence type="ECO:0000313" key="8">
    <source>
        <dbReference type="EMBL" id="ARM76884.1"/>
    </source>
</evidence>
<dbReference type="EMBL" id="CP020477">
    <property type="protein sequence ID" value="ARM76884.1"/>
    <property type="molecule type" value="Genomic_DNA"/>
</dbReference>
<keyword evidence="2" id="KW-1003">Cell membrane</keyword>
<dbReference type="PANTHER" id="PTHR42709:SF6">
    <property type="entry name" value="UNDECAPRENYL PHOSPHATE TRANSPORTER A"/>
    <property type="match status" value="1"/>
</dbReference>
<sequence>MYEFQGVIGYFSILGLMILEGIGFPIPSEIIMPLTGYYSHQGSLNLFLAVLVGSLGSLTGSIIDYFIGLKLGLPFLKKYGKIFRLTEDKLERLNGWFAKHGSLSVFSLRFVPEIRALISFPAGIASMSLLKFIVFTFAGHIIWDSVLSVLGYIFYNQINYVIMLAEKSDYYILGAFIVVLVIGIIYWKFKK</sequence>
<evidence type="ECO:0000259" key="7">
    <source>
        <dbReference type="Pfam" id="PF09335"/>
    </source>
</evidence>
<dbReference type="PANTHER" id="PTHR42709">
    <property type="entry name" value="ALKALINE PHOSPHATASE LIKE PROTEIN"/>
    <property type="match status" value="1"/>
</dbReference>
<feature type="transmembrane region" description="Helical" evidence="6">
    <location>
        <begin position="46"/>
        <end position="67"/>
    </location>
</feature>
<name>A0A1W6K366_9CREN</name>
<dbReference type="STRING" id="282676.B6F84_13210"/>
<dbReference type="GeneID" id="41591898"/>
<reference evidence="8 9" key="1">
    <citation type="submission" date="2017-03" db="EMBL/GenBank/DDBJ databases">
        <title>Sulfur activation and transportation mechanism of thermophilic Archaea Acidianus manzaensis YN-25.</title>
        <authorList>
            <person name="Ma Y."/>
            <person name="Yang Y."/>
            <person name="Xia J."/>
        </authorList>
    </citation>
    <scope>NUCLEOTIDE SEQUENCE [LARGE SCALE GENOMIC DNA]</scope>
    <source>
        <strain evidence="8 9">YN-25</strain>
    </source>
</reference>
<dbReference type="Pfam" id="PF09335">
    <property type="entry name" value="VTT_dom"/>
    <property type="match status" value="1"/>
</dbReference>
<organism evidence="8 9">
    <name type="scientific">Acidianus manzaensis</name>
    <dbReference type="NCBI Taxonomy" id="282676"/>
    <lineage>
        <taxon>Archaea</taxon>
        <taxon>Thermoproteota</taxon>
        <taxon>Thermoprotei</taxon>
        <taxon>Sulfolobales</taxon>
        <taxon>Sulfolobaceae</taxon>
        <taxon>Acidianus</taxon>
    </lineage>
</organism>
<evidence type="ECO:0000256" key="1">
    <source>
        <dbReference type="ARBA" id="ARBA00004651"/>
    </source>
</evidence>
<evidence type="ECO:0000256" key="6">
    <source>
        <dbReference type="SAM" id="Phobius"/>
    </source>
</evidence>
<keyword evidence="4 6" id="KW-1133">Transmembrane helix</keyword>
<keyword evidence="9" id="KW-1185">Reference proteome</keyword>
<dbReference type="Proteomes" id="UP000193404">
    <property type="component" value="Chromosome"/>
</dbReference>
<keyword evidence="5 6" id="KW-0472">Membrane</keyword>
<feature type="transmembrane region" description="Helical" evidence="6">
    <location>
        <begin position="170"/>
        <end position="189"/>
    </location>
</feature>
<comment type="subcellular location">
    <subcellularLocation>
        <location evidence="1">Cell membrane</location>
        <topology evidence="1">Multi-pass membrane protein</topology>
    </subcellularLocation>
</comment>
<feature type="transmembrane region" description="Helical" evidence="6">
    <location>
        <begin position="7"/>
        <end position="26"/>
    </location>
</feature>
<protein>
    <submittedName>
        <fullName evidence="8">DedA family protein</fullName>
    </submittedName>
</protein>
<accession>A0A1W6K366</accession>
<evidence type="ECO:0000256" key="4">
    <source>
        <dbReference type="ARBA" id="ARBA00022989"/>
    </source>
</evidence>
<dbReference type="InterPro" id="IPR032816">
    <property type="entry name" value="VTT_dom"/>
</dbReference>
<dbReference type="OrthoDB" id="204088at2157"/>
<dbReference type="AlphaFoldDB" id="A0A1W6K366"/>
<evidence type="ECO:0000256" key="2">
    <source>
        <dbReference type="ARBA" id="ARBA00022475"/>
    </source>
</evidence>
<evidence type="ECO:0000313" key="9">
    <source>
        <dbReference type="Proteomes" id="UP000193404"/>
    </source>
</evidence>
<dbReference type="RefSeq" id="WP_148692679.1">
    <property type="nucleotide sequence ID" value="NZ_CP020477.1"/>
</dbReference>
<keyword evidence="3 6" id="KW-0812">Transmembrane</keyword>
<feature type="transmembrane region" description="Helical" evidence="6">
    <location>
        <begin position="132"/>
        <end position="155"/>
    </location>
</feature>
<evidence type="ECO:0000256" key="5">
    <source>
        <dbReference type="ARBA" id="ARBA00023136"/>
    </source>
</evidence>
<evidence type="ECO:0000256" key="3">
    <source>
        <dbReference type="ARBA" id="ARBA00022692"/>
    </source>
</evidence>
<dbReference type="KEGG" id="aman:B6F84_13210"/>
<dbReference type="GO" id="GO:0005886">
    <property type="term" value="C:plasma membrane"/>
    <property type="evidence" value="ECO:0007669"/>
    <property type="project" value="UniProtKB-SubCell"/>
</dbReference>